<organism evidence="1">
    <name type="scientific">Candidatus Berkiella aquae</name>
    <dbReference type="NCBI Taxonomy" id="295108"/>
    <lineage>
        <taxon>Bacteria</taxon>
        <taxon>Pseudomonadati</taxon>
        <taxon>Pseudomonadota</taxon>
        <taxon>Gammaproteobacteria</taxon>
        <taxon>Candidatus Berkiellales</taxon>
        <taxon>Candidatus Berkiellaceae</taxon>
        <taxon>Candidatus Berkiella</taxon>
    </lineage>
</organism>
<dbReference type="PATRIC" id="fig|1590043.3.peg.2509"/>
<name>A0A0Q9YUC4_9GAMM</name>
<sequence>MPELTIKQIQQKARKGTLPVQYTIKSPLRLSSEDLIETLNCFNDNHQMLDFIDLLSENSEITILVNNKLIQQGSRDKFIHAYTNNLYPKELDKTKQNHIIAHLKSIQLPKKQLSYLLRNLNWKGIQDFLLVGNYFSEDLLELCQDFDELKVIPEFAIKILYHYFNVSRQWSASVTPLIDMYYFAYRAGHVLGLGDPVTMSYHGHQYSFQTGYAPTEVSAKVLIDYLDAYAKTNYSSPLFVEIEEAYRRNWQLLIKNTCSYQDNAAKTLLAQYQANKLIALTPGWDDHAVSISLRGDYLVYTNRGPCGDPRYGSKIFKIKAQSLIDEDFLKELMTAQSHTTFNNLLKRVIDFKSSVARFSSKIQKYDNCTFSNPKANIEALIVLLQTKPDASEAEIREVAFAERNRRKYKRFSNFMRNREIDELVKNMFYAQHPMLIQFYAHLVKQVIIAHHGQRNKTIKDRNDRARALDLFARTPLKIQTLIRQDSAFMATFDQIPKPAARKTPTGFLWRHIEYVKKNRGYYSHKVEVEDGYISAIDDIATPKMTFSYANTRRLCMRVLKNW</sequence>
<reference evidence="2" key="2">
    <citation type="journal article" date="2016" name="Genome Announc.">
        <title>Draft Genome Sequences of Two Novel Amoeba-Resistant Intranuclear Bacteria, 'Candidatus Berkiella cookevillensis' and 'Candidatus Berkiella aquae'.</title>
        <authorList>
            <person name="Mehari Y.T."/>
            <person name="Arivett B.A."/>
            <person name="Farone A.L."/>
            <person name="Gunderson J.H."/>
            <person name="Farone M.B."/>
        </authorList>
    </citation>
    <scope>NUCLEOTIDE SEQUENCE</scope>
    <source>
        <strain evidence="2">HT99</strain>
    </source>
</reference>
<gene>
    <name evidence="2" type="ORF">HT99x_012090</name>
    <name evidence="1" type="ORF">HT99x_02463</name>
</gene>
<evidence type="ECO:0000313" key="1">
    <source>
        <dbReference type="EMBL" id="KRG20532.1"/>
    </source>
</evidence>
<dbReference type="OrthoDB" id="5652925at2"/>
<dbReference type="EMBL" id="LKAJ01000011">
    <property type="protein sequence ID" value="KRG20532.1"/>
    <property type="molecule type" value="Genomic_DNA"/>
</dbReference>
<reference evidence="2" key="3">
    <citation type="submission" date="2021-06" db="EMBL/GenBank/DDBJ databases">
        <title>Genomic Description and Analysis of Intracellular Bacteria, Candidatus Berkiella cookevillensis and Candidatus Berkiella aquae.</title>
        <authorList>
            <person name="Kidane D.T."/>
            <person name="Mehari Y.T."/>
            <person name="Rice F.C."/>
            <person name="Arivett B.A."/>
            <person name="Farone A.L."/>
            <person name="Berk S.G."/>
            <person name="Farone M.B."/>
        </authorList>
    </citation>
    <scope>NUCLEOTIDE SEQUENCE</scope>
    <source>
        <strain evidence="2">HT99</strain>
    </source>
</reference>
<proteinExistence type="predicted"/>
<protein>
    <submittedName>
        <fullName evidence="1">Uncharacterized protein</fullName>
    </submittedName>
</protein>
<dbReference type="EMBL" id="LKAJ02000001">
    <property type="protein sequence ID" value="MCS5712175.1"/>
    <property type="molecule type" value="Genomic_DNA"/>
</dbReference>
<dbReference type="AlphaFoldDB" id="A0A0Q9YUC4"/>
<comment type="caution">
    <text evidence="1">The sequence shown here is derived from an EMBL/GenBank/DDBJ whole genome shotgun (WGS) entry which is preliminary data.</text>
</comment>
<reference evidence="1" key="1">
    <citation type="submission" date="2015-09" db="EMBL/GenBank/DDBJ databases">
        <title>Draft Genome Sequences of Two Novel Amoeba-resistant Intranuclear Bacteria, Candidatus Berkiella cookevillensis and Candidatus Berkiella aquae.</title>
        <authorList>
            <person name="Mehari Y.T."/>
            <person name="Arivett B.A."/>
            <person name="Farone A.L."/>
            <person name="Gunderson J.H."/>
            <person name="Farone M.B."/>
        </authorList>
    </citation>
    <scope>NUCLEOTIDE SEQUENCE [LARGE SCALE GENOMIC DNA]</scope>
    <source>
        <strain evidence="1">HT99</strain>
    </source>
</reference>
<dbReference type="Proteomes" id="UP000051497">
    <property type="component" value="Unassembled WGS sequence"/>
</dbReference>
<keyword evidence="3" id="KW-1185">Reference proteome</keyword>
<evidence type="ECO:0000313" key="3">
    <source>
        <dbReference type="Proteomes" id="UP000051497"/>
    </source>
</evidence>
<dbReference type="STRING" id="295108.HT99x_02463"/>
<dbReference type="RefSeq" id="WP_075067072.1">
    <property type="nucleotide sequence ID" value="NZ_LKAJ02000001.1"/>
</dbReference>
<accession>A0A0Q9YUC4</accession>
<evidence type="ECO:0000313" key="2">
    <source>
        <dbReference type="EMBL" id="MCS5712175.1"/>
    </source>
</evidence>